<sequence length="107" mass="12796">MPLSSKNISTQWKQAMQGEYERLQAEADMQQNHLFRLDNIASKLEYDFAHAKNDDVLYEALHIDQRMRAYRYELRVRTRRLEDCQMRLAELEMFRDTSAELHKGEAS</sequence>
<dbReference type="EMBL" id="JAAAHY010001337">
    <property type="protein sequence ID" value="KAF9950136.1"/>
    <property type="molecule type" value="Genomic_DNA"/>
</dbReference>
<comment type="caution">
    <text evidence="1">The sequence shown here is derived from an EMBL/GenBank/DDBJ whole genome shotgun (WGS) entry which is preliminary data.</text>
</comment>
<proteinExistence type="predicted"/>
<dbReference type="AlphaFoldDB" id="A0A9P6IWG3"/>
<accession>A0A9P6IWG3</accession>
<protein>
    <submittedName>
        <fullName evidence="1">Uncharacterized protein</fullName>
    </submittedName>
</protein>
<dbReference type="OrthoDB" id="2368449at2759"/>
<name>A0A9P6IWG3_MORAP</name>
<reference evidence="1" key="1">
    <citation type="journal article" date="2020" name="Fungal Divers.">
        <title>Resolving the Mortierellaceae phylogeny through synthesis of multi-gene phylogenetics and phylogenomics.</title>
        <authorList>
            <person name="Vandepol N."/>
            <person name="Liber J."/>
            <person name="Desiro A."/>
            <person name="Na H."/>
            <person name="Kennedy M."/>
            <person name="Barry K."/>
            <person name="Grigoriev I.V."/>
            <person name="Miller A.N."/>
            <person name="O'Donnell K."/>
            <person name="Stajich J.E."/>
            <person name="Bonito G."/>
        </authorList>
    </citation>
    <scope>NUCLEOTIDE SEQUENCE</scope>
    <source>
        <strain evidence="1">CK1249</strain>
    </source>
</reference>
<organism evidence="1 2">
    <name type="scientific">Mortierella alpina</name>
    <name type="common">Oleaginous fungus</name>
    <name type="synonym">Mortierella renispora</name>
    <dbReference type="NCBI Taxonomy" id="64518"/>
    <lineage>
        <taxon>Eukaryota</taxon>
        <taxon>Fungi</taxon>
        <taxon>Fungi incertae sedis</taxon>
        <taxon>Mucoromycota</taxon>
        <taxon>Mortierellomycotina</taxon>
        <taxon>Mortierellomycetes</taxon>
        <taxon>Mortierellales</taxon>
        <taxon>Mortierellaceae</taxon>
        <taxon>Mortierella</taxon>
    </lineage>
</organism>
<dbReference type="Proteomes" id="UP000738359">
    <property type="component" value="Unassembled WGS sequence"/>
</dbReference>
<evidence type="ECO:0000313" key="2">
    <source>
        <dbReference type="Proteomes" id="UP000738359"/>
    </source>
</evidence>
<gene>
    <name evidence="1" type="ORF">BGZ70_001494</name>
</gene>
<evidence type="ECO:0000313" key="1">
    <source>
        <dbReference type="EMBL" id="KAF9950136.1"/>
    </source>
</evidence>
<keyword evidence="2" id="KW-1185">Reference proteome</keyword>